<evidence type="ECO:0000256" key="1">
    <source>
        <dbReference type="ARBA" id="ARBA00022472"/>
    </source>
</evidence>
<keyword evidence="3" id="KW-0889">Transcription antitermination</keyword>
<dbReference type="InterPro" id="IPR015946">
    <property type="entry name" value="KH_dom-like_a/b"/>
</dbReference>
<proteinExistence type="inferred from homology"/>
<dbReference type="PROSITE" id="PS50084">
    <property type="entry name" value="KH_TYPE_1"/>
    <property type="match status" value="1"/>
</dbReference>
<dbReference type="GO" id="GO:0003677">
    <property type="term" value="F:DNA binding"/>
    <property type="evidence" value="ECO:0007669"/>
    <property type="project" value="InterPro"/>
</dbReference>
<feature type="region of interest" description="Disordered" evidence="8">
    <location>
        <begin position="420"/>
        <end position="508"/>
    </location>
</feature>
<dbReference type="InterPro" id="IPR003583">
    <property type="entry name" value="Hlx-hairpin-Hlx_DNA-bd_motif"/>
</dbReference>
<organism evidence="10 11">
    <name type="scientific">Candidatus Desulfatibia vada</name>
    <dbReference type="NCBI Taxonomy" id="2841696"/>
    <lineage>
        <taxon>Bacteria</taxon>
        <taxon>Pseudomonadati</taxon>
        <taxon>Thermodesulfobacteriota</taxon>
        <taxon>Desulfobacteria</taxon>
        <taxon>Desulfobacterales</taxon>
        <taxon>Desulfobacterales incertae sedis</taxon>
        <taxon>Candidatus Desulfatibia</taxon>
    </lineage>
</organism>
<evidence type="ECO:0000313" key="10">
    <source>
        <dbReference type="EMBL" id="MBC8432194.1"/>
    </source>
</evidence>
<dbReference type="FunFam" id="3.30.300.20:FF:000005">
    <property type="entry name" value="Transcription termination/antitermination protein NusA"/>
    <property type="match status" value="1"/>
</dbReference>
<reference evidence="10 11" key="1">
    <citation type="submission" date="2020-08" db="EMBL/GenBank/DDBJ databases">
        <title>Bridging the membrane lipid divide: bacteria of the FCB group superphylum have the potential to synthesize archaeal ether lipids.</title>
        <authorList>
            <person name="Villanueva L."/>
            <person name="Von Meijenfeldt F.A.B."/>
            <person name="Westbye A.B."/>
            <person name="Yadav S."/>
            <person name="Hopmans E.C."/>
            <person name="Dutilh B.E."/>
            <person name="Sinninghe Damste J.S."/>
        </authorList>
    </citation>
    <scope>NUCLEOTIDE SEQUENCE [LARGE SCALE GENOMIC DNA]</scope>
    <source>
        <strain evidence="10">NIOZ-UU17</strain>
    </source>
</reference>
<dbReference type="Pfam" id="PF26594">
    <property type="entry name" value="KH_NusA_2nd"/>
    <property type="match status" value="1"/>
</dbReference>
<dbReference type="FunFam" id="2.40.50.140:FF:000058">
    <property type="entry name" value="Transcription termination/antitermination protein NusA"/>
    <property type="match status" value="1"/>
</dbReference>
<dbReference type="NCBIfam" id="TIGR01953">
    <property type="entry name" value="NusA"/>
    <property type="match status" value="1"/>
</dbReference>
<dbReference type="CDD" id="cd02134">
    <property type="entry name" value="KH-II_NusA_rpt1"/>
    <property type="match status" value="1"/>
</dbReference>
<dbReference type="GO" id="GO:0000166">
    <property type="term" value="F:nucleotide binding"/>
    <property type="evidence" value="ECO:0007669"/>
    <property type="project" value="InterPro"/>
</dbReference>
<dbReference type="EMBL" id="JACNIG010000210">
    <property type="protein sequence ID" value="MBC8432194.1"/>
    <property type="molecule type" value="Genomic_DNA"/>
</dbReference>
<dbReference type="InterPro" id="IPR009019">
    <property type="entry name" value="KH_sf_prok-type"/>
</dbReference>
<dbReference type="InterPro" id="IPR025249">
    <property type="entry name" value="TF_NusA_KH_1st"/>
</dbReference>
<dbReference type="AlphaFoldDB" id="A0A8J6NSK9"/>
<keyword evidence="6" id="KW-0804">Transcription</keyword>
<name>A0A8J6NSK9_9BACT</name>
<dbReference type="GO" id="GO:0003700">
    <property type="term" value="F:DNA-binding transcription factor activity"/>
    <property type="evidence" value="ECO:0007669"/>
    <property type="project" value="InterPro"/>
</dbReference>
<evidence type="ECO:0000256" key="4">
    <source>
        <dbReference type="ARBA" id="ARBA00022884"/>
    </source>
</evidence>
<feature type="domain" description="S1 motif" evidence="9">
    <location>
        <begin position="136"/>
        <end position="200"/>
    </location>
</feature>
<dbReference type="InterPro" id="IPR010995">
    <property type="entry name" value="DNA_repair_Rad51/TF_NusA_a-hlx"/>
</dbReference>
<dbReference type="Gene3D" id="3.30.300.20">
    <property type="match status" value="2"/>
</dbReference>
<keyword evidence="1" id="KW-0806">Transcription termination</keyword>
<dbReference type="GO" id="GO:0031564">
    <property type="term" value="P:transcription antitermination"/>
    <property type="evidence" value="ECO:0007669"/>
    <property type="project" value="UniProtKB-KW"/>
</dbReference>
<dbReference type="PANTHER" id="PTHR22648:SF0">
    <property type="entry name" value="TRANSCRIPTION TERMINATION_ANTITERMINATION PROTEIN NUSA"/>
    <property type="match status" value="1"/>
</dbReference>
<dbReference type="SUPFAM" id="SSF69705">
    <property type="entry name" value="Transcription factor NusA, N-terminal domain"/>
    <property type="match status" value="1"/>
</dbReference>
<keyword evidence="5" id="KW-0805">Transcription regulation</keyword>
<evidence type="ECO:0000256" key="6">
    <source>
        <dbReference type="ARBA" id="ARBA00023163"/>
    </source>
</evidence>
<dbReference type="HAMAP" id="MF_00945_B">
    <property type="entry name" value="NusA_B"/>
    <property type="match status" value="1"/>
</dbReference>
<dbReference type="InterPro" id="IPR012340">
    <property type="entry name" value="NA-bd_OB-fold"/>
</dbReference>
<dbReference type="GO" id="GO:0005829">
    <property type="term" value="C:cytosol"/>
    <property type="evidence" value="ECO:0007669"/>
    <property type="project" value="TreeGrafter"/>
</dbReference>
<dbReference type="SUPFAM" id="SSF54814">
    <property type="entry name" value="Prokaryotic type KH domain (KH-domain type II)"/>
    <property type="match status" value="2"/>
</dbReference>
<dbReference type="Pfam" id="PF00575">
    <property type="entry name" value="S1"/>
    <property type="match status" value="1"/>
</dbReference>
<dbReference type="Gene3D" id="1.10.150.20">
    <property type="entry name" value="5' to 3' exonuclease, C-terminal subdomain"/>
    <property type="match status" value="1"/>
</dbReference>
<evidence type="ECO:0000313" key="11">
    <source>
        <dbReference type="Proteomes" id="UP000605201"/>
    </source>
</evidence>
<evidence type="ECO:0000256" key="2">
    <source>
        <dbReference type="ARBA" id="ARBA00022490"/>
    </source>
</evidence>
<dbReference type="Pfam" id="PF13184">
    <property type="entry name" value="KH_NusA_1st"/>
    <property type="match status" value="1"/>
</dbReference>
<dbReference type="FunFam" id="3.30.300.20:FF:000002">
    <property type="entry name" value="Transcription termination/antitermination protein NusA"/>
    <property type="match status" value="1"/>
</dbReference>
<comment type="caution">
    <text evidence="10">The sequence shown here is derived from an EMBL/GenBank/DDBJ whole genome shotgun (WGS) entry which is preliminary data.</text>
</comment>
<dbReference type="SMART" id="SM00322">
    <property type="entry name" value="KH"/>
    <property type="match status" value="2"/>
</dbReference>
<dbReference type="GO" id="GO:0006353">
    <property type="term" value="P:DNA-templated transcription termination"/>
    <property type="evidence" value="ECO:0007669"/>
    <property type="project" value="UniProtKB-KW"/>
</dbReference>
<feature type="compositionally biased region" description="Acidic residues" evidence="8">
    <location>
        <begin position="424"/>
        <end position="435"/>
    </location>
</feature>
<evidence type="ECO:0000256" key="8">
    <source>
        <dbReference type="SAM" id="MobiDB-lite"/>
    </source>
</evidence>
<sequence length="508" mass="55414">MLISDIKRVVEQVSRDKGIDREVLIKALQEALESAARKKLGVKVDIEVQYNEEVGELEVFQFQDVAEVVTEADLQISLEEGRKLDPDCQVGDSLGIKIDTSTFGRIAAQSAKQVIIQKMKDAERDAIYASFIDRKGEVINGIVQRFDRNDIIVNLGHIEGILLYKEQVPRENYRRGDRVRAYIHDVLYETRGPQILLSRTHPNFLISLFQTEVPEISEGIVSIMGAAREPGVRAKIAVTSNDSDIDPVGACVGMKGSRVQNVVQELKGEKIDIIPYHIDSAKFVCNALAPAEISRVIIDEQNRSMEVIVPDEFLSIAIGKKGQNVRLASKLTKWRLDVTSESRYSEAMQDGYNSLTALAGVGISLADVLYEKGFYSAEELSHADIEDLVQVRGIGQEKAKKLVETAKDYLANIEQIEAASIEVGPDDAEDSDTGEAAEKGTAEGEDAPAWIESGEDDAEASDTGEAAEKGTAEGEDAPAWIESGEDDAEASDTGEAAEKGTAEGEDAP</sequence>
<dbReference type="InterPro" id="IPR003029">
    <property type="entry name" value="S1_domain"/>
</dbReference>
<feature type="non-terminal residue" evidence="10">
    <location>
        <position position="508"/>
    </location>
</feature>
<feature type="compositionally biased region" description="Acidic residues" evidence="8">
    <location>
        <begin position="453"/>
        <end position="462"/>
    </location>
</feature>
<accession>A0A8J6NSK9</accession>
<dbReference type="PROSITE" id="PS50126">
    <property type="entry name" value="S1"/>
    <property type="match status" value="1"/>
</dbReference>
<dbReference type="InterPro" id="IPR010213">
    <property type="entry name" value="TF_NusA"/>
</dbReference>
<dbReference type="Pfam" id="PF08529">
    <property type="entry name" value="NusA_N"/>
    <property type="match status" value="1"/>
</dbReference>
<dbReference type="PANTHER" id="PTHR22648">
    <property type="entry name" value="TRANSCRIPTION TERMINATION FACTOR NUSA"/>
    <property type="match status" value="1"/>
</dbReference>
<dbReference type="CDD" id="cd22529">
    <property type="entry name" value="KH-II_NusA_rpt2"/>
    <property type="match status" value="1"/>
</dbReference>
<dbReference type="SMART" id="SM00316">
    <property type="entry name" value="S1"/>
    <property type="match status" value="1"/>
</dbReference>
<dbReference type="CDD" id="cd04455">
    <property type="entry name" value="S1_NusA"/>
    <property type="match status" value="1"/>
</dbReference>
<dbReference type="Gene3D" id="2.40.50.140">
    <property type="entry name" value="Nucleic acid-binding proteins"/>
    <property type="match status" value="1"/>
</dbReference>
<dbReference type="SUPFAM" id="SSF50249">
    <property type="entry name" value="Nucleic acid-binding proteins"/>
    <property type="match status" value="1"/>
</dbReference>
<feature type="compositionally biased region" description="Acidic residues" evidence="8">
    <location>
        <begin position="483"/>
        <end position="492"/>
    </location>
</feature>
<dbReference type="SUPFAM" id="SSF47794">
    <property type="entry name" value="Rad51 N-terminal domain-like"/>
    <property type="match status" value="1"/>
</dbReference>
<evidence type="ECO:0000256" key="3">
    <source>
        <dbReference type="ARBA" id="ARBA00022814"/>
    </source>
</evidence>
<protein>
    <submittedName>
        <fullName evidence="10">Transcription termination/antitermination protein NusA</fullName>
    </submittedName>
</protein>
<keyword evidence="2" id="KW-0963">Cytoplasm</keyword>
<evidence type="ECO:0000256" key="5">
    <source>
        <dbReference type="ARBA" id="ARBA00023015"/>
    </source>
</evidence>
<evidence type="ECO:0000256" key="7">
    <source>
        <dbReference type="PROSITE-ProRule" id="PRU00117"/>
    </source>
</evidence>
<dbReference type="InterPro" id="IPR030842">
    <property type="entry name" value="TF_NusA_bacterial"/>
</dbReference>
<gene>
    <name evidence="10" type="primary">nusA</name>
    <name evidence="10" type="ORF">H8D96_09765</name>
</gene>
<keyword evidence="4 7" id="KW-0694">RNA-binding</keyword>
<evidence type="ECO:0000259" key="9">
    <source>
        <dbReference type="PROSITE" id="PS50126"/>
    </source>
</evidence>
<dbReference type="Proteomes" id="UP000605201">
    <property type="component" value="Unassembled WGS sequence"/>
</dbReference>
<dbReference type="InterPro" id="IPR036555">
    <property type="entry name" value="NusA_N_sf"/>
</dbReference>
<dbReference type="Gene3D" id="3.30.1480.10">
    <property type="entry name" value="NusA, N-terminal domain"/>
    <property type="match status" value="1"/>
</dbReference>
<dbReference type="SMART" id="SM00278">
    <property type="entry name" value="HhH1"/>
    <property type="match status" value="2"/>
</dbReference>
<dbReference type="Pfam" id="PF14520">
    <property type="entry name" value="HHH_5"/>
    <property type="match status" value="1"/>
</dbReference>
<dbReference type="InterPro" id="IPR004087">
    <property type="entry name" value="KH_dom"/>
</dbReference>
<dbReference type="InterPro" id="IPR013735">
    <property type="entry name" value="TF_NusA_N"/>
</dbReference>
<dbReference type="GO" id="GO:0006281">
    <property type="term" value="P:DNA repair"/>
    <property type="evidence" value="ECO:0007669"/>
    <property type="project" value="InterPro"/>
</dbReference>
<dbReference type="GO" id="GO:0003723">
    <property type="term" value="F:RNA binding"/>
    <property type="evidence" value="ECO:0007669"/>
    <property type="project" value="UniProtKB-UniRule"/>
</dbReference>
<dbReference type="InterPro" id="IPR058582">
    <property type="entry name" value="KH_NusA_2nd"/>
</dbReference>